<dbReference type="InterPro" id="IPR012340">
    <property type="entry name" value="NA-bd_OB-fold"/>
</dbReference>
<evidence type="ECO:0000256" key="4">
    <source>
        <dbReference type="ARBA" id="ARBA00023136"/>
    </source>
</evidence>
<dbReference type="GO" id="GO:0005886">
    <property type="term" value="C:plasma membrane"/>
    <property type="evidence" value="ECO:0007669"/>
    <property type="project" value="TreeGrafter"/>
</dbReference>
<sequence>MSVFWLIALVVFAVVEAVTVGLASVWFAAGALAALIAAGAGGALWLQIAVFLTVSFLALVLIRPLAQKFFTPRHQPTNADRIVGSKAVVTREIDNLKAQGLVSVSGVIWTARAEDDQVIPEGATVRVLRIEGVKAYVTPDLKNLDSEAL</sequence>
<comment type="subcellular location">
    <subcellularLocation>
        <location evidence="1">Membrane</location>
        <topology evidence="1">Multi-pass membrane protein</topology>
    </subcellularLocation>
</comment>
<comment type="caution">
    <text evidence="7">The sequence shown here is derived from an EMBL/GenBank/DDBJ whole genome shotgun (WGS) entry which is preliminary data.</text>
</comment>
<dbReference type="PANTHER" id="PTHR33507">
    <property type="entry name" value="INNER MEMBRANE PROTEIN YBBJ"/>
    <property type="match status" value="1"/>
</dbReference>
<evidence type="ECO:0000259" key="6">
    <source>
        <dbReference type="Pfam" id="PF01957"/>
    </source>
</evidence>
<proteinExistence type="predicted"/>
<keyword evidence="4 5" id="KW-0472">Membrane</keyword>
<protein>
    <recommendedName>
        <fullName evidence="6">NfeD-like C-terminal domain-containing protein</fullName>
    </recommendedName>
</protein>
<evidence type="ECO:0000256" key="1">
    <source>
        <dbReference type="ARBA" id="ARBA00004141"/>
    </source>
</evidence>
<dbReference type="Pfam" id="PF01957">
    <property type="entry name" value="NfeD"/>
    <property type="match status" value="1"/>
</dbReference>
<gene>
    <name evidence="7" type="ORF">SDC9_121007</name>
</gene>
<evidence type="ECO:0000256" key="2">
    <source>
        <dbReference type="ARBA" id="ARBA00022692"/>
    </source>
</evidence>
<dbReference type="SUPFAM" id="SSF141322">
    <property type="entry name" value="NfeD domain-like"/>
    <property type="match status" value="1"/>
</dbReference>
<reference evidence="7" key="1">
    <citation type="submission" date="2019-08" db="EMBL/GenBank/DDBJ databases">
        <authorList>
            <person name="Kucharzyk K."/>
            <person name="Murdoch R.W."/>
            <person name="Higgins S."/>
            <person name="Loffler F."/>
        </authorList>
    </citation>
    <scope>NUCLEOTIDE SEQUENCE</scope>
</reference>
<feature type="transmembrane region" description="Helical" evidence="5">
    <location>
        <begin position="43"/>
        <end position="62"/>
    </location>
</feature>
<keyword evidence="3 5" id="KW-1133">Transmembrane helix</keyword>
<name>A0A645CAU7_9ZZZZ</name>
<dbReference type="InterPro" id="IPR052165">
    <property type="entry name" value="Membrane_assoc_protease"/>
</dbReference>
<keyword evidence="2 5" id="KW-0812">Transmembrane</keyword>
<evidence type="ECO:0000313" key="7">
    <source>
        <dbReference type="EMBL" id="MPM74022.1"/>
    </source>
</evidence>
<dbReference type="PANTHER" id="PTHR33507:SF3">
    <property type="entry name" value="INNER MEMBRANE PROTEIN YBBJ"/>
    <property type="match status" value="1"/>
</dbReference>
<feature type="domain" description="NfeD-like C-terminal" evidence="6">
    <location>
        <begin position="79"/>
        <end position="139"/>
    </location>
</feature>
<dbReference type="Gene3D" id="2.40.50.140">
    <property type="entry name" value="Nucleic acid-binding proteins"/>
    <property type="match status" value="1"/>
</dbReference>
<dbReference type="InterPro" id="IPR002810">
    <property type="entry name" value="NfeD-like_C"/>
</dbReference>
<dbReference type="EMBL" id="VSSQ01025706">
    <property type="protein sequence ID" value="MPM74022.1"/>
    <property type="molecule type" value="Genomic_DNA"/>
</dbReference>
<organism evidence="7">
    <name type="scientific">bioreactor metagenome</name>
    <dbReference type="NCBI Taxonomy" id="1076179"/>
    <lineage>
        <taxon>unclassified sequences</taxon>
        <taxon>metagenomes</taxon>
        <taxon>ecological metagenomes</taxon>
    </lineage>
</organism>
<evidence type="ECO:0000256" key="5">
    <source>
        <dbReference type="SAM" id="Phobius"/>
    </source>
</evidence>
<accession>A0A645CAU7</accession>
<evidence type="ECO:0000256" key="3">
    <source>
        <dbReference type="ARBA" id="ARBA00022989"/>
    </source>
</evidence>
<dbReference type="AlphaFoldDB" id="A0A645CAU7"/>